<reference evidence="5 6" key="1">
    <citation type="submission" date="2015-03" db="EMBL/GenBank/DDBJ databases">
        <authorList>
            <consortium name="Pathogen Informatics"/>
        </authorList>
    </citation>
    <scope>NUCLEOTIDE SEQUENCE [LARGE SCALE GENOMIC DNA]</scope>
    <source>
        <strain evidence="4 5">Bir 172</strain>
        <strain evidence="3 7">Bir 185</strain>
        <strain evidence="2 6">Bir 187</strain>
    </source>
</reference>
<dbReference type="Proteomes" id="UP000049023">
    <property type="component" value="Unassembled WGS sequence"/>
</dbReference>
<evidence type="ECO:0000313" key="6">
    <source>
        <dbReference type="Proteomes" id="UP000049023"/>
    </source>
</evidence>
<evidence type="ECO:0000313" key="5">
    <source>
        <dbReference type="Proteomes" id="UP000048948"/>
    </source>
</evidence>
<evidence type="ECO:0000313" key="4">
    <source>
        <dbReference type="EMBL" id="CKU54402.1"/>
    </source>
</evidence>
<dbReference type="EMBL" id="CNGE01001836">
    <property type="protein sequence ID" value="CKU54402.1"/>
    <property type="molecule type" value="Genomic_DNA"/>
</dbReference>
<name>A0A654Z8W6_MYCTX</name>
<evidence type="ECO:0000313" key="3">
    <source>
        <dbReference type="EMBL" id="CKR88943.1"/>
    </source>
</evidence>
<evidence type="ECO:0000313" key="7">
    <source>
        <dbReference type="Proteomes" id="UP000050164"/>
    </source>
</evidence>
<dbReference type="EMBL" id="CNFT01000543">
    <property type="protein sequence ID" value="CKR88943.1"/>
    <property type="molecule type" value="Genomic_DNA"/>
</dbReference>
<accession>A0A654Z8W6</accession>
<evidence type="ECO:0000256" key="1">
    <source>
        <dbReference type="SAM" id="MobiDB-lite"/>
    </source>
</evidence>
<gene>
    <name evidence="4" type="ORF">ERS027646_04848</name>
    <name evidence="3" type="ORF">ERS027659_02346</name>
    <name evidence="2" type="ORF">ERS027661_01709</name>
</gene>
<proteinExistence type="predicted"/>
<evidence type="ECO:0000313" key="2">
    <source>
        <dbReference type="EMBL" id="CKR59415.1"/>
    </source>
</evidence>
<dbReference type="Proteomes" id="UP000048948">
    <property type="component" value="Unassembled WGS sequence"/>
</dbReference>
<feature type="region of interest" description="Disordered" evidence="1">
    <location>
        <begin position="1"/>
        <end position="21"/>
    </location>
</feature>
<organism evidence="3 7">
    <name type="scientific">Mycobacterium tuberculosis</name>
    <dbReference type="NCBI Taxonomy" id="1773"/>
    <lineage>
        <taxon>Bacteria</taxon>
        <taxon>Bacillati</taxon>
        <taxon>Actinomycetota</taxon>
        <taxon>Actinomycetes</taxon>
        <taxon>Mycobacteriales</taxon>
        <taxon>Mycobacteriaceae</taxon>
        <taxon>Mycobacterium</taxon>
        <taxon>Mycobacterium tuberculosis complex</taxon>
    </lineage>
</organism>
<dbReference type="AlphaFoldDB" id="A0A654Z8W6"/>
<protein>
    <submittedName>
        <fullName evidence="3">Uncharacterized protein</fullName>
    </submittedName>
</protein>
<dbReference type="Proteomes" id="UP000050164">
    <property type="component" value="Unassembled WGS sequence"/>
</dbReference>
<dbReference type="EMBL" id="CNFU01000309">
    <property type="protein sequence ID" value="CKR59415.1"/>
    <property type="molecule type" value="Genomic_DNA"/>
</dbReference>
<sequence>MLGDQDDDMAQHVGTTDTLPTGIVDAEHLANVA</sequence>